<evidence type="ECO:0000313" key="3">
    <source>
        <dbReference type="Proteomes" id="UP001378956"/>
    </source>
</evidence>
<proteinExistence type="predicted"/>
<dbReference type="GO" id="GO:0016301">
    <property type="term" value="F:kinase activity"/>
    <property type="evidence" value="ECO:0007669"/>
    <property type="project" value="UniProtKB-KW"/>
</dbReference>
<dbReference type="InterPro" id="IPR050640">
    <property type="entry name" value="Bact_2-comp_sensor_kinase"/>
</dbReference>
<dbReference type="Proteomes" id="UP001378956">
    <property type="component" value="Unassembled WGS sequence"/>
</dbReference>
<gene>
    <name evidence="2" type="ORF">WAE58_20840</name>
</gene>
<sequence>MEITIVDPYILKKMQAQSPGFKWKKLNGTFIEQLINPIYLINALEQSNTVIWIAISIKYFKIWFERRQVVLQSEVDFLKAKLNPHFLFNTLNNLYALTLIKSPESPKIVLGLSSILRYMLNECHHSSVPLKRDIEILNSYVELEKIRYDDRLDLSFSINGEILEQRIPPLLMFPLVENAFREGISETIEDPWININLEIKGCNIKFKVSHSLPKFKPLSQTDTFELNGLKNLHKKLEAQFSGGYELKMHEGEEMSIAIMQLDLTKQY</sequence>
<dbReference type="PANTHER" id="PTHR34220:SF7">
    <property type="entry name" value="SENSOR HISTIDINE KINASE YPDA"/>
    <property type="match status" value="1"/>
</dbReference>
<evidence type="ECO:0000313" key="2">
    <source>
        <dbReference type="EMBL" id="MEJ2904905.1"/>
    </source>
</evidence>
<dbReference type="PANTHER" id="PTHR34220">
    <property type="entry name" value="SENSOR HISTIDINE KINASE YPDA"/>
    <property type="match status" value="1"/>
</dbReference>
<dbReference type="InterPro" id="IPR010559">
    <property type="entry name" value="Sig_transdc_His_kin_internal"/>
</dbReference>
<name>A0ABU8NRM6_9SPHI</name>
<organism evidence="2 3">
    <name type="scientific">Pedobacter panaciterrae</name>
    <dbReference type="NCBI Taxonomy" id="363849"/>
    <lineage>
        <taxon>Bacteria</taxon>
        <taxon>Pseudomonadati</taxon>
        <taxon>Bacteroidota</taxon>
        <taxon>Sphingobacteriia</taxon>
        <taxon>Sphingobacteriales</taxon>
        <taxon>Sphingobacteriaceae</taxon>
        <taxon>Pedobacter</taxon>
    </lineage>
</organism>
<protein>
    <submittedName>
        <fullName evidence="2">Histidine kinase</fullName>
    </submittedName>
</protein>
<dbReference type="Pfam" id="PF06580">
    <property type="entry name" value="His_kinase"/>
    <property type="match status" value="1"/>
</dbReference>
<dbReference type="RefSeq" id="WP_337717408.1">
    <property type="nucleotide sequence ID" value="NZ_JBBEUB010000008.1"/>
</dbReference>
<comment type="caution">
    <text evidence="2">The sequence shown here is derived from an EMBL/GenBank/DDBJ whole genome shotgun (WGS) entry which is preliminary data.</text>
</comment>
<dbReference type="EMBL" id="JBBEUB010000008">
    <property type="protein sequence ID" value="MEJ2904905.1"/>
    <property type="molecule type" value="Genomic_DNA"/>
</dbReference>
<feature type="domain" description="Signal transduction histidine kinase internal region" evidence="1">
    <location>
        <begin position="74"/>
        <end position="152"/>
    </location>
</feature>
<keyword evidence="2" id="KW-0808">Transferase</keyword>
<keyword evidence="2" id="KW-0418">Kinase</keyword>
<keyword evidence="3" id="KW-1185">Reference proteome</keyword>
<evidence type="ECO:0000259" key="1">
    <source>
        <dbReference type="Pfam" id="PF06580"/>
    </source>
</evidence>
<accession>A0ABU8NRM6</accession>
<reference evidence="2 3" key="1">
    <citation type="submission" date="2024-03" db="EMBL/GenBank/DDBJ databases">
        <title>Sequence of Lycoming College Course Isolates.</title>
        <authorList>
            <person name="Plotts O."/>
            <person name="Newman J."/>
        </authorList>
    </citation>
    <scope>NUCLEOTIDE SEQUENCE [LARGE SCALE GENOMIC DNA]</scope>
    <source>
        <strain evidence="2 3">CJB-3</strain>
    </source>
</reference>